<keyword evidence="1" id="KW-1133">Transmembrane helix</keyword>
<dbReference type="Proteomes" id="UP000184188">
    <property type="component" value="Unassembled WGS sequence"/>
</dbReference>
<dbReference type="InterPro" id="IPR029063">
    <property type="entry name" value="SAM-dependent_MTases_sf"/>
</dbReference>
<reference evidence="3" key="1">
    <citation type="journal article" date="2017" name="Genome Biol.">
        <title>Comparative genomics reveals high biological diversity and specific adaptations in the industrially and medically important fungal genus Aspergillus.</title>
        <authorList>
            <person name="de Vries R.P."/>
            <person name="Riley R."/>
            <person name="Wiebenga A."/>
            <person name="Aguilar-Osorio G."/>
            <person name="Amillis S."/>
            <person name="Uchima C.A."/>
            <person name="Anderluh G."/>
            <person name="Asadollahi M."/>
            <person name="Askin M."/>
            <person name="Barry K."/>
            <person name="Battaglia E."/>
            <person name="Bayram O."/>
            <person name="Benocci T."/>
            <person name="Braus-Stromeyer S.A."/>
            <person name="Caldana C."/>
            <person name="Canovas D."/>
            <person name="Cerqueira G.C."/>
            <person name="Chen F."/>
            <person name="Chen W."/>
            <person name="Choi C."/>
            <person name="Clum A."/>
            <person name="Dos Santos R.A."/>
            <person name="Damasio A.R."/>
            <person name="Diallinas G."/>
            <person name="Emri T."/>
            <person name="Fekete E."/>
            <person name="Flipphi M."/>
            <person name="Freyberg S."/>
            <person name="Gallo A."/>
            <person name="Gournas C."/>
            <person name="Habgood R."/>
            <person name="Hainaut M."/>
            <person name="Harispe M.L."/>
            <person name="Henrissat B."/>
            <person name="Hilden K.S."/>
            <person name="Hope R."/>
            <person name="Hossain A."/>
            <person name="Karabika E."/>
            <person name="Karaffa L."/>
            <person name="Karanyi Z."/>
            <person name="Krasevec N."/>
            <person name="Kuo A."/>
            <person name="Kusch H."/>
            <person name="LaButti K."/>
            <person name="Lagendijk E.L."/>
            <person name="Lapidus A."/>
            <person name="Levasseur A."/>
            <person name="Lindquist E."/>
            <person name="Lipzen A."/>
            <person name="Logrieco A.F."/>
            <person name="MacCabe A."/>
            <person name="Maekelae M.R."/>
            <person name="Malavazi I."/>
            <person name="Melin P."/>
            <person name="Meyer V."/>
            <person name="Mielnichuk N."/>
            <person name="Miskei M."/>
            <person name="Molnar A.P."/>
            <person name="Mule G."/>
            <person name="Ngan C.Y."/>
            <person name="Orejas M."/>
            <person name="Orosz E."/>
            <person name="Ouedraogo J.P."/>
            <person name="Overkamp K.M."/>
            <person name="Park H.-S."/>
            <person name="Perrone G."/>
            <person name="Piumi F."/>
            <person name="Punt P.J."/>
            <person name="Ram A.F."/>
            <person name="Ramon A."/>
            <person name="Rauscher S."/>
            <person name="Record E."/>
            <person name="Riano-Pachon D.M."/>
            <person name="Robert V."/>
            <person name="Roehrig J."/>
            <person name="Ruller R."/>
            <person name="Salamov A."/>
            <person name="Salih N.S."/>
            <person name="Samson R.A."/>
            <person name="Sandor E."/>
            <person name="Sanguinetti M."/>
            <person name="Schuetze T."/>
            <person name="Sepcic K."/>
            <person name="Shelest E."/>
            <person name="Sherlock G."/>
            <person name="Sophianopoulou V."/>
            <person name="Squina F.M."/>
            <person name="Sun H."/>
            <person name="Susca A."/>
            <person name="Todd R.B."/>
            <person name="Tsang A."/>
            <person name="Unkles S.E."/>
            <person name="van de Wiele N."/>
            <person name="van Rossen-Uffink D."/>
            <person name="Oliveira J.V."/>
            <person name="Vesth T.C."/>
            <person name="Visser J."/>
            <person name="Yu J.-H."/>
            <person name="Zhou M."/>
            <person name="Andersen M.R."/>
            <person name="Archer D.B."/>
            <person name="Baker S.E."/>
            <person name="Benoit I."/>
            <person name="Brakhage A.A."/>
            <person name="Braus G.H."/>
            <person name="Fischer R."/>
            <person name="Frisvad J.C."/>
            <person name="Goldman G.H."/>
            <person name="Houbraken J."/>
            <person name="Oakley B."/>
            <person name="Pocsi I."/>
            <person name="Scazzocchio C."/>
            <person name="Seiboth B."/>
            <person name="vanKuyk P.A."/>
            <person name="Wortman J."/>
            <person name="Dyer P.S."/>
            <person name="Grigoriev I.V."/>
        </authorList>
    </citation>
    <scope>NUCLEOTIDE SEQUENCE [LARGE SCALE GENOMIC DNA]</scope>
    <source>
        <strain evidence="3">CBS 506.65</strain>
    </source>
</reference>
<dbReference type="PANTHER" id="PTHR45036:SF1">
    <property type="entry name" value="METHYLTRANSFERASE LIKE 7A"/>
    <property type="match status" value="1"/>
</dbReference>
<evidence type="ECO:0000313" key="2">
    <source>
        <dbReference type="EMBL" id="OJJ48245.1"/>
    </source>
</evidence>
<dbReference type="VEuPathDB" id="FungiDB:ASPZODRAFT_1544245"/>
<keyword evidence="1" id="KW-0472">Membrane</keyword>
<dbReference type="Gene3D" id="3.40.50.150">
    <property type="entry name" value="Vaccinia Virus protein VP39"/>
    <property type="match status" value="1"/>
</dbReference>
<dbReference type="Pfam" id="PF13489">
    <property type="entry name" value="Methyltransf_23"/>
    <property type="match status" value="1"/>
</dbReference>
<organism evidence="2 3">
    <name type="scientific">Penicilliopsis zonata CBS 506.65</name>
    <dbReference type="NCBI Taxonomy" id="1073090"/>
    <lineage>
        <taxon>Eukaryota</taxon>
        <taxon>Fungi</taxon>
        <taxon>Dikarya</taxon>
        <taxon>Ascomycota</taxon>
        <taxon>Pezizomycotina</taxon>
        <taxon>Eurotiomycetes</taxon>
        <taxon>Eurotiomycetidae</taxon>
        <taxon>Eurotiales</taxon>
        <taxon>Aspergillaceae</taxon>
        <taxon>Penicilliopsis</taxon>
    </lineage>
</organism>
<feature type="transmembrane region" description="Helical" evidence="1">
    <location>
        <begin position="12"/>
        <end position="34"/>
    </location>
</feature>
<keyword evidence="3" id="KW-1185">Reference proteome</keyword>
<dbReference type="STRING" id="1073090.A0A1L9SLZ6"/>
<evidence type="ECO:0008006" key="4">
    <source>
        <dbReference type="Google" id="ProtNLM"/>
    </source>
</evidence>
<dbReference type="InterPro" id="IPR052356">
    <property type="entry name" value="Thiol_S-MT"/>
</dbReference>
<evidence type="ECO:0000313" key="3">
    <source>
        <dbReference type="Proteomes" id="UP000184188"/>
    </source>
</evidence>
<proteinExistence type="predicted"/>
<dbReference type="AlphaFoldDB" id="A0A1L9SLZ6"/>
<name>A0A1L9SLZ6_9EURO</name>
<dbReference type="SUPFAM" id="SSF53335">
    <property type="entry name" value="S-adenosyl-L-methionine-dependent methyltransferases"/>
    <property type="match status" value="1"/>
</dbReference>
<gene>
    <name evidence="2" type="ORF">ASPZODRAFT_1544245</name>
</gene>
<dbReference type="EMBL" id="KV878339">
    <property type="protein sequence ID" value="OJJ48245.1"/>
    <property type="molecule type" value="Genomic_DNA"/>
</dbReference>
<keyword evidence="1" id="KW-0812">Transmembrane</keyword>
<dbReference type="OrthoDB" id="540004at2759"/>
<accession>A0A1L9SLZ6</accession>
<dbReference type="GeneID" id="34612552"/>
<sequence length="304" mass="33278">MGHNNPTIAEWIRIVIMPGMMLSLAMASYVRVCFRFIREGQILAPFLQASKIRDEAFGKFWVQLSAMQPKINMEEESKDPSEMNSSDLIPPLLARASGVVLDIGPGTGTQMPLLSKQHAPGIRTIYGPEPCRHLHAALHEAVAEHGLTEVYTVLPCGVAANELLPALAGQGIVPAERTLDEIARQGGLFDTIVCVRVLCSVPDLEATLSDLYALLRPGGQILVTEHTVNPWRGGKGSLVARAMQVVYTFLGWSYFMGDCALNRDTERALRGVADRDGGWDLVELDAWFGNSTLPYIAGRLVKRL</sequence>
<dbReference type="PANTHER" id="PTHR45036">
    <property type="entry name" value="METHYLTRANSFERASE LIKE 7B"/>
    <property type="match status" value="1"/>
</dbReference>
<dbReference type="RefSeq" id="XP_022582755.1">
    <property type="nucleotide sequence ID" value="XM_022726088.1"/>
</dbReference>
<evidence type="ECO:0000256" key="1">
    <source>
        <dbReference type="SAM" id="Phobius"/>
    </source>
</evidence>
<protein>
    <recommendedName>
        <fullName evidence="4">Methyltransferase type 11 domain-containing protein</fullName>
    </recommendedName>
</protein>